<sequence length="47" mass="6095">MSQSVVMNNLERLFALEPRHFPLPWFRDMFAREWRRYRFICKRFLRF</sequence>
<proteinExistence type="predicted"/>
<evidence type="ECO:0000313" key="1">
    <source>
        <dbReference type="Proteomes" id="UP000887564"/>
    </source>
</evidence>
<name>A0A914RLR8_PAREQ</name>
<keyword evidence="1" id="KW-1185">Reference proteome</keyword>
<dbReference type="AlphaFoldDB" id="A0A914RLR8"/>
<organism evidence="1 2">
    <name type="scientific">Parascaris equorum</name>
    <name type="common">Equine roundworm</name>
    <dbReference type="NCBI Taxonomy" id="6256"/>
    <lineage>
        <taxon>Eukaryota</taxon>
        <taxon>Metazoa</taxon>
        <taxon>Ecdysozoa</taxon>
        <taxon>Nematoda</taxon>
        <taxon>Chromadorea</taxon>
        <taxon>Rhabditida</taxon>
        <taxon>Spirurina</taxon>
        <taxon>Ascaridomorpha</taxon>
        <taxon>Ascaridoidea</taxon>
        <taxon>Ascarididae</taxon>
        <taxon>Parascaris</taxon>
    </lineage>
</organism>
<dbReference type="WBParaSite" id="PEQ_0000744901-mRNA-1">
    <property type="protein sequence ID" value="PEQ_0000744901-mRNA-1"/>
    <property type="gene ID" value="PEQ_0000744901"/>
</dbReference>
<dbReference type="Proteomes" id="UP000887564">
    <property type="component" value="Unplaced"/>
</dbReference>
<reference evidence="2" key="1">
    <citation type="submission" date="2022-11" db="UniProtKB">
        <authorList>
            <consortium name="WormBaseParasite"/>
        </authorList>
    </citation>
    <scope>IDENTIFICATION</scope>
</reference>
<protein>
    <submittedName>
        <fullName evidence="2">Uncharacterized protein</fullName>
    </submittedName>
</protein>
<evidence type="ECO:0000313" key="2">
    <source>
        <dbReference type="WBParaSite" id="PEQ_0000744901-mRNA-1"/>
    </source>
</evidence>
<accession>A0A914RLR8</accession>